<dbReference type="AlphaFoldDB" id="A0A560FSS0"/>
<evidence type="ECO:0000313" key="3">
    <source>
        <dbReference type="Proteomes" id="UP000319859"/>
    </source>
</evidence>
<evidence type="ECO:0000256" key="1">
    <source>
        <dbReference type="SAM" id="SignalP"/>
    </source>
</evidence>
<evidence type="ECO:0000313" key="2">
    <source>
        <dbReference type="EMBL" id="TWB24652.1"/>
    </source>
</evidence>
<proteinExistence type="predicted"/>
<dbReference type="OrthoDB" id="8893883at2"/>
<gene>
    <name evidence="2" type="ORF">FBZ89_101278</name>
</gene>
<dbReference type="InterPro" id="IPR014547">
    <property type="entry name" value="UCP028477"/>
</dbReference>
<evidence type="ECO:0008006" key="4">
    <source>
        <dbReference type="Google" id="ProtNLM"/>
    </source>
</evidence>
<sequence>MRGFSARILFLFFLLTSTASAASPGHSSSGRGTADETPFSSDEIATFAKKVEKTLAATGARVAIVGRVGVPLDQVPDGFHYSHVGFAVYSQITTSDGQTVPGYAMYNLYQEDAHPERSDLVQDYPSDFFSGVHALEAGILIPSEKLQDRILDVIRSSTYARLHDPHYSVIANPYTLGRQNCTEFVLDVITAAIYRTGDIAKIKAAENAYFTAQPVTVSPLKLLVGSMFMAGVSTSDQAGTPVTATFERISDFVREYDAGSQAFTVQPD</sequence>
<dbReference type="EMBL" id="VITN01000001">
    <property type="protein sequence ID" value="TWB24652.1"/>
    <property type="molecule type" value="Genomic_DNA"/>
</dbReference>
<reference evidence="2 3" key="1">
    <citation type="submission" date="2019-06" db="EMBL/GenBank/DDBJ databases">
        <title>Genomic Encyclopedia of Type Strains, Phase IV (KMG-V): Genome sequencing to study the core and pangenomes of soil and plant-associated prokaryotes.</title>
        <authorList>
            <person name="Whitman W."/>
        </authorList>
    </citation>
    <scope>NUCLEOTIDE SEQUENCE [LARGE SCALE GENOMIC DNA]</scope>
    <source>
        <strain evidence="2 3">BR 11880</strain>
    </source>
</reference>
<protein>
    <recommendedName>
        <fullName evidence="4">DUF2145 domain-containing protein</fullName>
    </recommendedName>
</protein>
<dbReference type="Pfam" id="PF09916">
    <property type="entry name" value="DUF2145"/>
    <property type="match status" value="1"/>
</dbReference>
<accession>A0A560FSS0</accession>
<dbReference type="Proteomes" id="UP000319859">
    <property type="component" value="Unassembled WGS sequence"/>
</dbReference>
<comment type="caution">
    <text evidence="2">The sequence shown here is derived from an EMBL/GenBank/DDBJ whole genome shotgun (WGS) entry which is preliminary data.</text>
</comment>
<keyword evidence="1" id="KW-0732">Signal</keyword>
<feature type="signal peptide" evidence="1">
    <location>
        <begin position="1"/>
        <end position="21"/>
    </location>
</feature>
<name>A0A560FSS0_9PROT</name>
<feature type="chain" id="PRO_5022038008" description="DUF2145 domain-containing protein" evidence="1">
    <location>
        <begin position="22"/>
        <end position="268"/>
    </location>
</feature>
<organism evidence="2 3">
    <name type="scientific">Nitrospirillum amazonense</name>
    <dbReference type="NCBI Taxonomy" id="28077"/>
    <lineage>
        <taxon>Bacteria</taxon>
        <taxon>Pseudomonadati</taxon>
        <taxon>Pseudomonadota</taxon>
        <taxon>Alphaproteobacteria</taxon>
        <taxon>Rhodospirillales</taxon>
        <taxon>Azospirillaceae</taxon>
        <taxon>Nitrospirillum</taxon>
    </lineage>
</organism>